<sequence length="67" mass="7677">MTQRTTSSPLLRVLIVNIFIIAGLVMVQRSGKLTGGMIGFYVFFFVAANALMYFSARARRRMMERNR</sequence>
<evidence type="ECO:0000256" key="1">
    <source>
        <dbReference type="SAM" id="Phobius"/>
    </source>
</evidence>
<keyword evidence="1" id="KW-0812">Transmembrane</keyword>
<evidence type="ECO:0000313" key="2">
    <source>
        <dbReference type="EMBL" id="AFL89690.1"/>
    </source>
</evidence>
<evidence type="ECO:0000313" key="3">
    <source>
        <dbReference type="Proteomes" id="UP000006056"/>
    </source>
</evidence>
<feature type="transmembrane region" description="Helical" evidence="1">
    <location>
        <begin position="33"/>
        <end position="56"/>
    </location>
</feature>
<keyword evidence="1" id="KW-0472">Membrane</keyword>
<reference evidence="2 3" key="1">
    <citation type="submission" date="2012-06" db="EMBL/GenBank/DDBJ databases">
        <title>Complete genome of Terriglobus roseus DSM 18391.</title>
        <authorList>
            <consortium name="US DOE Joint Genome Institute (JGI-PGF)"/>
            <person name="Lucas S."/>
            <person name="Copeland A."/>
            <person name="Lapidus A."/>
            <person name="Glavina del Rio T."/>
            <person name="Dalin E."/>
            <person name="Tice H."/>
            <person name="Bruce D."/>
            <person name="Goodwin L."/>
            <person name="Pitluck S."/>
            <person name="Peters L."/>
            <person name="Mikhailova N."/>
            <person name="Munk A.C.C."/>
            <person name="Kyrpides N."/>
            <person name="Mavromatis K."/>
            <person name="Ivanova N."/>
            <person name="Brettin T."/>
            <person name="Detter J.C."/>
            <person name="Han C."/>
            <person name="Larimer F."/>
            <person name="Land M."/>
            <person name="Hauser L."/>
            <person name="Markowitz V."/>
            <person name="Cheng J.-F."/>
            <person name="Hugenholtz P."/>
            <person name="Woyke T."/>
            <person name="Wu D."/>
            <person name="Brambilla E."/>
            <person name="Klenk H.-P."/>
            <person name="Eisen J.A."/>
        </authorList>
    </citation>
    <scope>NUCLEOTIDE SEQUENCE [LARGE SCALE GENOMIC DNA]</scope>
    <source>
        <strain evidence="3">DSM 18391 / NRRL B-41598 / KBS 63</strain>
    </source>
</reference>
<dbReference type="KEGG" id="trs:Terro_3476"/>
<keyword evidence="1" id="KW-1133">Transmembrane helix</keyword>
<gene>
    <name evidence="2" type="ordered locus">Terro_3476</name>
</gene>
<keyword evidence="3" id="KW-1185">Reference proteome</keyword>
<protein>
    <submittedName>
        <fullName evidence="2">Uncharacterized protein</fullName>
    </submittedName>
</protein>
<feature type="transmembrane region" description="Helical" evidence="1">
    <location>
        <begin position="9"/>
        <end position="27"/>
    </location>
</feature>
<dbReference type="RefSeq" id="WP_014786951.1">
    <property type="nucleotide sequence ID" value="NC_018014.1"/>
</dbReference>
<dbReference type="STRING" id="926566.Terro_3476"/>
<name>I3ZKC2_TERRK</name>
<dbReference type="EMBL" id="CP003379">
    <property type="protein sequence ID" value="AFL89690.1"/>
    <property type="molecule type" value="Genomic_DNA"/>
</dbReference>
<dbReference type="AlphaFoldDB" id="I3ZKC2"/>
<proteinExistence type="predicted"/>
<dbReference type="OrthoDB" id="9971379at2"/>
<organism evidence="2 3">
    <name type="scientific">Terriglobus roseus (strain DSM 18391 / NRRL B-41598 / KBS 63)</name>
    <dbReference type="NCBI Taxonomy" id="926566"/>
    <lineage>
        <taxon>Bacteria</taxon>
        <taxon>Pseudomonadati</taxon>
        <taxon>Acidobacteriota</taxon>
        <taxon>Terriglobia</taxon>
        <taxon>Terriglobales</taxon>
        <taxon>Acidobacteriaceae</taxon>
        <taxon>Terriglobus</taxon>
    </lineage>
</organism>
<dbReference type="Proteomes" id="UP000006056">
    <property type="component" value="Chromosome"/>
</dbReference>
<dbReference type="HOGENOM" id="CLU_2811005_0_0_0"/>
<accession>I3ZKC2</accession>